<keyword evidence="1" id="KW-0805">Transcription regulation</keyword>
<dbReference type="RefSeq" id="WP_170217940.1">
    <property type="nucleotide sequence ID" value="NZ_CP144375.1"/>
</dbReference>
<keyword evidence="3" id="KW-0804">Transcription</keyword>
<dbReference type="InterPro" id="IPR046335">
    <property type="entry name" value="LacI/GalR-like_sensor"/>
</dbReference>
<keyword evidence="6" id="KW-1185">Reference proteome</keyword>
<dbReference type="InterPro" id="IPR010982">
    <property type="entry name" value="Lambda_DNA-bd_dom_sf"/>
</dbReference>
<accession>A0A3E0H528</accession>
<gene>
    <name evidence="5" type="ORF">BCF44_114201</name>
</gene>
<organism evidence="5 6">
    <name type="scientific">Kutzneria buriramensis</name>
    <dbReference type="NCBI Taxonomy" id="1045776"/>
    <lineage>
        <taxon>Bacteria</taxon>
        <taxon>Bacillati</taxon>
        <taxon>Actinomycetota</taxon>
        <taxon>Actinomycetes</taxon>
        <taxon>Pseudonocardiales</taxon>
        <taxon>Pseudonocardiaceae</taxon>
        <taxon>Kutzneria</taxon>
    </lineage>
</organism>
<evidence type="ECO:0000313" key="5">
    <source>
        <dbReference type="EMBL" id="REH38176.1"/>
    </source>
</evidence>
<evidence type="ECO:0000259" key="4">
    <source>
        <dbReference type="PROSITE" id="PS50932"/>
    </source>
</evidence>
<dbReference type="EMBL" id="QUNO01000014">
    <property type="protein sequence ID" value="REH38176.1"/>
    <property type="molecule type" value="Genomic_DNA"/>
</dbReference>
<proteinExistence type="predicted"/>
<dbReference type="Pfam" id="PF00356">
    <property type="entry name" value="LacI"/>
    <property type="match status" value="1"/>
</dbReference>
<dbReference type="Gene3D" id="3.40.50.2300">
    <property type="match status" value="2"/>
</dbReference>
<dbReference type="InterPro" id="IPR028082">
    <property type="entry name" value="Peripla_BP_I"/>
</dbReference>
<evidence type="ECO:0000256" key="2">
    <source>
        <dbReference type="ARBA" id="ARBA00023125"/>
    </source>
</evidence>
<dbReference type="PRINTS" id="PR00036">
    <property type="entry name" value="HTHLACI"/>
</dbReference>
<evidence type="ECO:0000313" key="6">
    <source>
        <dbReference type="Proteomes" id="UP000256269"/>
    </source>
</evidence>
<dbReference type="SUPFAM" id="SSF47413">
    <property type="entry name" value="lambda repressor-like DNA-binding domains"/>
    <property type="match status" value="1"/>
</dbReference>
<evidence type="ECO:0000256" key="1">
    <source>
        <dbReference type="ARBA" id="ARBA00023015"/>
    </source>
</evidence>
<sequence>MPRATIRDVARAAGVSVSTVSRVFTRPELFRDETRRKVHVAAERLNYSPNRNAASLTTGRTANIGLVVPNLANPLFPEMIKAAQHGAREHGLAALLADSDDSAADEEKLLHALAKDVDGLIVFSSLLSDEQIASVSELKPIVFVNRQVPGHRSVLVDAPHAMGLLTQYLANLGHTAATYYPGPENSWVAHDRLAALRDAASAAGIDLTVEPMGPASYESGSAVADDLVRKPLPTAVLCFNDQMAMGVVARLLQLGVRIPEQTSVTGWGGTKVGGFSTPALTTMAAPLADLGSAAVAELLSAQHDEPGADPDPVTMEATLLARATTGRARD</sequence>
<dbReference type="PROSITE" id="PS50932">
    <property type="entry name" value="HTH_LACI_2"/>
    <property type="match status" value="1"/>
</dbReference>
<dbReference type="Proteomes" id="UP000256269">
    <property type="component" value="Unassembled WGS sequence"/>
</dbReference>
<dbReference type="SUPFAM" id="SSF53822">
    <property type="entry name" value="Periplasmic binding protein-like I"/>
    <property type="match status" value="1"/>
</dbReference>
<dbReference type="SMART" id="SM00354">
    <property type="entry name" value="HTH_LACI"/>
    <property type="match status" value="1"/>
</dbReference>
<protein>
    <submittedName>
        <fullName evidence="5">LacI family transcriptional regulator/LacI family repressor for deo operon, udp, cdd, tsx, nupC, and nupG</fullName>
    </submittedName>
</protein>
<feature type="domain" description="HTH lacI-type" evidence="4">
    <location>
        <begin position="4"/>
        <end position="58"/>
    </location>
</feature>
<name>A0A3E0H528_9PSEU</name>
<dbReference type="Gene3D" id="1.10.260.40">
    <property type="entry name" value="lambda repressor-like DNA-binding domains"/>
    <property type="match status" value="1"/>
</dbReference>
<dbReference type="PANTHER" id="PTHR30146">
    <property type="entry name" value="LACI-RELATED TRANSCRIPTIONAL REPRESSOR"/>
    <property type="match status" value="1"/>
</dbReference>
<reference evidence="5 6" key="1">
    <citation type="submission" date="2018-08" db="EMBL/GenBank/DDBJ databases">
        <title>Genomic Encyclopedia of Archaeal and Bacterial Type Strains, Phase II (KMG-II): from individual species to whole genera.</title>
        <authorList>
            <person name="Goeker M."/>
        </authorList>
    </citation>
    <scope>NUCLEOTIDE SEQUENCE [LARGE SCALE GENOMIC DNA]</scope>
    <source>
        <strain evidence="5 6">DSM 45791</strain>
    </source>
</reference>
<dbReference type="CDD" id="cd01392">
    <property type="entry name" value="HTH_LacI"/>
    <property type="match status" value="1"/>
</dbReference>
<dbReference type="CDD" id="cd06267">
    <property type="entry name" value="PBP1_LacI_sugar_binding-like"/>
    <property type="match status" value="1"/>
</dbReference>
<dbReference type="GO" id="GO:0003700">
    <property type="term" value="F:DNA-binding transcription factor activity"/>
    <property type="evidence" value="ECO:0007669"/>
    <property type="project" value="TreeGrafter"/>
</dbReference>
<dbReference type="InterPro" id="IPR000843">
    <property type="entry name" value="HTH_LacI"/>
</dbReference>
<dbReference type="AlphaFoldDB" id="A0A3E0H528"/>
<dbReference type="GO" id="GO:0000976">
    <property type="term" value="F:transcription cis-regulatory region binding"/>
    <property type="evidence" value="ECO:0007669"/>
    <property type="project" value="TreeGrafter"/>
</dbReference>
<comment type="caution">
    <text evidence="5">The sequence shown here is derived from an EMBL/GenBank/DDBJ whole genome shotgun (WGS) entry which is preliminary data.</text>
</comment>
<dbReference type="Pfam" id="PF13377">
    <property type="entry name" value="Peripla_BP_3"/>
    <property type="match status" value="1"/>
</dbReference>
<evidence type="ECO:0000256" key="3">
    <source>
        <dbReference type="ARBA" id="ARBA00023163"/>
    </source>
</evidence>
<keyword evidence="2" id="KW-0238">DNA-binding</keyword>
<dbReference type="PANTHER" id="PTHR30146:SF138">
    <property type="entry name" value="TRANSCRIPTIONAL REGULATORY PROTEIN"/>
    <property type="match status" value="1"/>
</dbReference>